<keyword evidence="3" id="KW-1185">Reference proteome</keyword>
<dbReference type="InterPro" id="IPR000330">
    <property type="entry name" value="SNF2_N"/>
</dbReference>
<feature type="domain" description="SNF2 N-terminal" evidence="1">
    <location>
        <begin position="127"/>
        <end position="211"/>
    </location>
</feature>
<reference evidence="2 3" key="1">
    <citation type="journal article" date="2014" name="Nature">
        <title>The genome of the recently domesticated crop plant sugar beet (Beta vulgaris).</title>
        <authorList>
            <person name="Dohm J.C."/>
            <person name="Minoche A.E."/>
            <person name="Holtgrawe D."/>
            <person name="Capella-Gutierrez S."/>
            <person name="Zakrzewski F."/>
            <person name="Tafer H."/>
            <person name="Rupp O."/>
            <person name="Sorensen T.R."/>
            <person name="Stracke R."/>
            <person name="Reinhardt R."/>
            <person name="Goesmann A."/>
            <person name="Kraft T."/>
            <person name="Schulz B."/>
            <person name="Stadler P.F."/>
            <person name="Schmidt T."/>
            <person name="Gabaldon T."/>
            <person name="Lehrach H."/>
            <person name="Weisshaar B."/>
            <person name="Himmelbauer H."/>
        </authorList>
    </citation>
    <scope>NUCLEOTIDE SEQUENCE [LARGE SCALE GENOMIC DNA]</scope>
    <source>
        <tissue evidence="2">Taproot</tissue>
    </source>
</reference>
<dbReference type="Gene3D" id="3.40.50.10810">
    <property type="entry name" value="Tandem AAA-ATPase domain"/>
    <property type="match status" value="1"/>
</dbReference>
<accession>A0A0J8BIC6</accession>
<dbReference type="Pfam" id="PF00176">
    <property type="entry name" value="SNF2-rel_dom"/>
    <property type="match status" value="1"/>
</dbReference>
<dbReference type="InterPro" id="IPR027417">
    <property type="entry name" value="P-loop_NTPase"/>
</dbReference>
<dbReference type="SUPFAM" id="SSF52540">
    <property type="entry name" value="P-loop containing nucleoside triphosphate hydrolases"/>
    <property type="match status" value="1"/>
</dbReference>
<evidence type="ECO:0000313" key="2">
    <source>
        <dbReference type="EMBL" id="KMS65450.1"/>
    </source>
</evidence>
<dbReference type="AlphaFoldDB" id="A0A0J8BIC6"/>
<sequence length="221" mass="24369">VAADDFGLSRPLGALRALCAAGLAQVDTALEMSSTDARLLRIAIVVRRVLWDWPQIRQAAARKALRTLLVCCDASSTAAYDLDEYPVPPSADPADLTVAWLYDALTPAISAPVIAIPDEIRTCPSRYQLAAARWMIDRERHPERHPDPCWFRYEIAAPDHDDGEAIWYDAVRGAFMPGDRPVPDIQVPRGGILADQMGLGKTLECLMLVVANRRDRPNADL</sequence>
<feature type="non-terminal residue" evidence="2">
    <location>
        <position position="221"/>
    </location>
</feature>
<evidence type="ECO:0000259" key="1">
    <source>
        <dbReference type="Pfam" id="PF00176"/>
    </source>
</evidence>
<feature type="non-terminal residue" evidence="2">
    <location>
        <position position="1"/>
    </location>
</feature>
<dbReference type="GO" id="GO:0005524">
    <property type="term" value="F:ATP binding"/>
    <property type="evidence" value="ECO:0007669"/>
    <property type="project" value="InterPro"/>
</dbReference>
<dbReference type="PANTHER" id="PTHR45865">
    <property type="entry name" value="E3 UBIQUITIN-PROTEIN LIGASE SHPRH FAMILY MEMBER"/>
    <property type="match status" value="1"/>
</dbReference>
<protein>
    <recommendedName>
        <fullName evidence="1">SNF2 N-terminal domain-containing protein</fullName>
    </recommendedName>
</protein>
<proteinExistence type="predicted"/>
<organism evidence="2 3">
    <name type="scientific">Beta vulgaris subsp. vulgaris</name>
    <name type="common">Beet</name>
    <dbReference type="NCBI Taxonomy" id="3555"/>
    <lineage>
        <taxon>Eukaryota</taxon>
        <taxon>Viridiplantae</taxon>
        <taxon>Streptophyta</taxon>
        <taxon>Embryophyta</taxon>
        <taxon>Tracheophyta</taxon>
        <taxon>Spermatophyta</taxon>
        <taxon>Magnoliopsida</taxon>
        <taxon>eudicotyledons</taxon>
        <taxon>Gunneridae</taxon>
        <taxon>Pentapetalae</taxon>
        <taxon>Caryophyllales</taxon>
        <taxon>Chenopodiaceae</taxon>
        <taxon>Betoideae</taxon>
        <taxon>Beta</taxon>
    </lineage>
</organism>
<name>A0A0J8BIC6_BETVV</name>
<dbReference type="Proteomes" id="UP000035740">
    <property type="component" value="Unassembled WGS sequence"/>
</dbReference>
<dbReference type="InterPro" id="IPR038718">
    <property type="entry name" value="SNF2-like_sf"/>
</dbReference>
<dbReference type="OrthoDB" id="2018268at2759"/>
<dbReference type="PANTHER" id="PTHR45865:SF1">
    <property type="entry name" value="E3 UBIQUITIN-PROTEIN LIGASE SHPRH"/>
    <property type="match status" value="1"/>
</dbReference>
<gene>
    <name evidence="2" type="ORF">BVRB_035870</name>
</gene>
<dbReference type="InterPro" id="IPR052583">
    <property type="entry name" value="ATP-helicase/E3_Ub-Ligase"/>
</dbReference>
<evidence type="ECO:0000313" key="3">
    <source>
        <dbReference type="Proteomes" id="UP000035740"/>
    </source>
</evidence>
<dbReference type="EMBL" id="KQ108503">
    <property type="protein sequence ID" value="KMS65450.1"/>
    <property type="molecule type" value="Genomic_DNA"/>
</dbReference>